<dbReference type="Proteomes" id="UP001231518">
    <property type="component" value="Chromosome 4"/>
</dbReference>
<dbReference type="EMBL" id="JARGEI010000020">
    <property type="protein sequence ID" value="KAJ8713664.1"/>
    <property type="molecule type" value="Genomic_DNA"/>
</dbReference>
<feature type="region of interest" description="Disordered" evidence="1">
    <location>
        <begin position="1"/>
        <end position="28"/>
    </location>
</feature>
<protein>
    <submittedName>
        <fullName evidence="2">Uncharacterized protein</fullName>
    </submittedName>
</protein>
<proteinExistence type="predicted"/>
<evidence type="ECO:0000313" key="3">
    <source>
        <dbReference type="Proteomes" id="UP001231518"/>
    </source>
</evidence>
<accession>A0AAD7YGA1</accession>
<sequence>MSEFSSGLMDSSTSDATLKRKSSYTHDDEPVPKMIPKYLTTKRGLFKDILPIYEELNRKDYPVLLFQENKEKIDLFKVNKILKDLVPPNTYVKPIGNYYMKIFFATKKEANSFILDKTIHSKYNWSVKIPFDQIESQGVIKVPTEIDDTELLSSLKSPDCEVLGIKRFKKKLPDGSITSLPTVLVTFLNTNRPNHVTYEHLWFEVREYFKPLVQCFKCYKFNHTSGSCKNAQVCSICAGNHYYKDCLQKDKIKCNNCQGPHVAVAYECPLKASKVAEIKNRILGGTTYASATKGTKSALLISNDKVSKDILQNSISKTTSPQKRFIISDILNCDSTLNGIIKTVVDLISRKDGAPITSKIIKELLIHNLSSIK</sequence>
<evidence type="ECO:0000256" key="1">
    <source>
        <dbReference type="SAM" id="MobiDB-lite"/>
    </source>
</evidence>
<dbReference type="AlphaFoldDB" id="A0AAD7YGA1"/>
<name>A0AAD7YGA1_MYTSE</name>
<evidence type="ECO:0000313" key="2">
    <source>
        <dbReference type="EMBL" id="KAJ8713664.1"/>
    </source>
</evidence>
<comment type="caution">
    <text evidence="2">The sequence shown here is derived from an EMBL/GenBank/DDBJ whole genome shotgun (WGS) entry which is preliminary data.</text>
</comment>
<gene>
    <name evidence="2" type="ORF">PYW07_014034</name>
</gene>
<reference evidence="2" key="1">
    <citation type="submission" date="2023-03" db="EMBL/GenBank/DDBJ databases">
        <title>Chromosome-level genomes of two armyworms, Mythimna separata and Mythimna loreyi, provide insights into the biosynthesis and reception of sex pheromones.</title>
        <authorList>
            <person name="Zhao H."/>
        </authorList>
    </citation>
    <scope>NUCLEOTIDE SEQUENCE</scope>
    <source>
        <strain evidence="2">BeijingLab</strain>
        <tissue evidence="2">Pupa</tissue>
    </source>
</reference>
<keyword evidence="3" id="KW-1185">Reference proteome</keyword>
<feature type="compositionally biased region" description="Polar residues" evidence="1">
    <location>
        <begin position="1"/>
        <end position="16"/>
    </location>
</feature>
<organism evidence="2 3">
    <name type="scientific">Mythimna separata</name>
    <name type="common">Oriental armyworm</name>
    <name type="synonym">Pseudaletia separata</name>
    <dbReference type="NCBI Taxonomy" id="271217"/>
    <lineage>
        <taxon>Eukaryota</taxon>
        <taxon>Metazoa</taxon>
        <taxon>Ecdysozoa</taxon>
        <taxon>Arthropoda</taxon>
        <taxon>Hexapoda</taxon>
        <taxon>Insecta</taxon>
        <taxon>Pterygota</taxon>
        <taxon>Neoptera</taxon>
        <taxon>Endopterygota</taxon>
        <taxon>Lepidoptera</taxon>
        <taxon>Glossata</taxon>
        <taxon>Ditrysia</taxon>
        <taxon>Noctuoidea</taxon>
        <taxon>Noctuidae</taxon>
        <taxon>Noctuinae</taxon>
        <taxon>Hadenini</taxon>
        <taxon>Mythimna</taxon>
    </lineage>
</organism>